<feature type="transmembrane region" description="Helical" evidence="7">
    <location>
        <begin position="42"/>
        <end position="64"/>
    </location>
</feature>
<keyword evidence="5 7" id="KW-0472">Membrane</keyword>
<feature type="compositionally biased region" description="Polar residues" evidence="6">
    <location>
        <begin position="142"/>
        <end position="155"/>
    </location>
</feature>
<reference evidence="8 9" key="1">
    <citation type="submission" date="2019-07" db="EMBL/GenBank/DDBJ databases">
        <authorList>
            <person name="Friedrich A."/>
            <person name="Schacherer J."/>
        </authorList>
    </citation>
    <scope>NUCLEOTIDE SEQUENCE [LARGE SCALE GENOMIC DNA]</scope>
</reference>
<feature type="region of interest" description="Disordered" evidence="6">
    <location>
        <begin position="106"/>
        <end position="171"/>
    </location>
</feature>
<evidence type="ECO:0000256" key="5">
    <source>
        <dbReference type="ARBA" id="ARBA00023136"/>
    </source>
</evidence>
<sequence>MQQNFDMCCCCCDCCDFILTVLAFICPPLTVGIKRGFCSCDFLINIALCLLGYVPGLIHAWYIVLTDDDRVQDDLERQIFVVSPTQTIMVQPQPCTVTFTHPEPFETRGANSSSPNPPTTQHDNLSPLSSPRAHMSKHEEANTSAAYGSTDQNDVPQEAPPSYDTVMKETA</sequence>
<name>A0A7D9D168_DEKBR</name>
<dbReference type="EMBL" id="CABFWN010000006">
    <property type="protein sequence ID" value="VUG20093.1"/>
    <property type="molecule type" value="Genomic_DNA"/>
</dbReference>
<dbReference type="Pfam" id="PF01679">
    <property type="entry name" value="Pmp3"/>
    <property type="match status" value="1"/>
</dbReference>
<evidence type="ECO:0000256" key="2">
    <source>
        <dbReference type="ARBA" id="ARBA00009530"/>
    </source>
</evidence>
<evidence type="ECO:0000256" key="1">
    <source>
        <dbReference type="ARBA" id="ARBA00004370"/>
    </source>
</evidence>
<keyword evidence="3 7" id="KW-0812">Transmembrane</keyword>
<comment type="subcellular location">
    <subcellularLocation>
        <location evidence="1">Membrane</location>
    </subcellularLocation>
</comment>
<accession>A0A7D9D168</accession>
<comment type="similarity">
    <text evidence="2">Belongs to the UPF0057 (PMP3) family.</text>
</comment>
<gene>
    <name evidence="8" type="ORF">DEBR0S6_07778G</name>
</gene>
<keyword evidence="9" id="KW-1185">Reference proteome</keyword>
<organism evidence="8 9">
    <name type="scientific">Dekkera bruxellensis</name>
    <name type="common">Brettanomyces custersii</name>
    <dbReference type="NCBI Taxonomy" id="5007"/>
    <lineage>
        <taxon>Eukaryota</taxon>
        <taxon>Fungi</taxon>
        <taxon>Dikarya</taxon>
        <taxon>Ascomycota</taxon>
        <taxon>Saccharomycotina</taxon>
        <taxon>Pichiomycetes</taxon>
        <taxon>Pichiales</taxon>
        <taxon>Pichiaceae</taxon>
        <taxon>Brettanomyces</taxon>
    </lineage>
</organism>
<dbReference type="GO" id="GO:0016020">
    <property type="term" value="C:membrane"/>
    <property type="evidence" value="ECO:0007669"/>
    <property type="project" value="UniProtKB-SubCell"/>
</dbReference>
<evidence type="ECO:0000256" key="6">
    <source>
        <dbReference type="SAM" id="MobiDB-lite"/>
    </source>
</evidence>
<dbReference type="AlphaFoldDB" id="A0A7D9D168"/>
<feature type="compositionally biased region" description="Polar residues" evidence="6">
    <location>
        <begin position="109"/>
        <end position="129"/>
    </location>
</feature>
<evidence type="ECO:0000313" key="8">
    <source>
        <dbReference type="EMBL" id="VUG20093.1"/>
    </source>
</evidence>
<dbReference type="PANTHER" id="PTHR21659:SF57">
    <property type="entry name" value="PLASMA MEMBRANE PROTEOLIPID 31"/>
    <property type="match status" value="1"/>
</dbReference>
<evidence type="ECO:0000256" key="7">
    <source>
        <dbReference type="SAM" id="Phobius"/>
    </source>
</evidence>
<protein>
    <submittedName>
        <fullName evidence="8">DEBR0S6_07778g1_1</fullName>
    </submittedName>
</protein>
<evidence type="ECO:0000256" key="4">
    <source>
        <dbReference type="ARBA" id="ARBA00022989"/>
    </source>
</evidence>
<proteinExistence type="inferred from homology"/>
<evidence type="ECO:0000313" key="9">
    <source>
        <dbReference type="Proteomes" id="UP000478008"/>
    </source>
</evidence>
<dbReference type="InterPro" id="IPR000612">
    <property type="entry name" value="PMP3"/>
</dbReference>
<dbReference type="PANTHER" id="PTHR21659">
    <property type="entry name" value="HYDROPHOBIC PROTEIN RCI2 LOW TEMPERATURE AND SALT RESPONSIVE PROTEIN LTI6 -RELATED"/>
    <property type="match status" value="1"/>
</dbReference>
<keyword evidence="4 7" id="KW-1133">Transmembrane helix</keyword>
<dbReference type="Proteomes" id="UP000478008">
    <property type="component" value="Unassembled WGS sequence"/>
</dbReference>
<evidence type="ECO:0000256" key="3">
    <source>
        <dbReference type="ARBA" id="ARBA00022692"/>
    </source>
</evidence>